<dbReference type="InterPro" id="IPR021866">
    <property type="entry name" value="SpoIIAA-like"/>
</dbReference>
<accession>A0A143HMC0</accession>
<evidence type="ECO:0000313" key="2">
    <source>
        <dbReference type="Proteomes" id="UP000076077"/>
    </source>
</evidence>
<proteinExistence type="predicted"/>
<dbReference type="RefSeq" id="WP_067153017.1">
    <property type="nucleotide sequence ID" value="NZ_CP014864.1"/>
</dbReference>
<dbReference type="OrthoDB" id="9811577at2"/>
<dbReference type="InterPro" id="IPR036513">
    <property type="entry name" value="STAS_dom_sf"/>
</dbReference>
<gene>
    <name evidence="1" type="ORF">A3224_07355</name>
</gene>
<dbReference type="EMBL" id="CP014864">
    <property type="protein sequence ID" value="AMX02422.1"/>
    <property type="molecule type" value="Genomic_DNA"/>
</dbReference>
<name>A0A143HMC0_MICTH</name>
<sequence>MIDHNWHWGHKVLEVRPSGPLEEEDFRILAAQVDPVISEYGRLNGLLVDARDFAGWESFATLVCHCKFVRDHHRYIHRIAVVSDHGLLGYMPRLVDHFVSAEVRPFPSADYTRALEWLAEPG</sequence>
<dbReference type="Gene3D" id="3.40.50.10600">
    <property type="entry name" value="SpoIIaa-like domains"/>
    <property type="match status" value="1"/>
</dbReference>
<reference evidence="2" key="1">
    <citation type="submission" date="2016-03" db="EMBL/GenBank/DDBJ databases">
        <authorList>
            <person name="Lee Y.-S."/>
            <person name="Choi Y.-L."/>
        </authorList>
    </citation>
    <scope>NUCLEOTIDE SEQUENCE [LARGE SCALE GENOMIC DNA]</scope>
    <source>
        <strain evidence="2">DAU221</strain>
    </source>
</reference>
<evidence type="ECO:0000313" key="1">
    <source>
        <dbReference type="EMBL" id="AMX02422.1"/>
    </source>
</evidence>
<organism evidence="1 2">
    <name type="scientific">Microbulbifer thermotolerans</name>
    <dbReference type="NCBI Taxonomy" id="252514"/>
    <lineage>
        <taxon>Bacteria</taxon>
        <taxon>Pseudomonadati</taxon>
        <taxon>Pseudomonadota</taxon>
        <taxon>Gammaproteobacteria</taxon>
        <taxon>Cellvibrionales</taxon>
        <taxon>Microbulbiferaceae</taxon>
        <taxon>Microbulbifer</taxon>
    </lineage>
</organism>
<dbReference type="Pfam" id="PF11964">
    <property type="entry name" value="SpoIIAA-like"/>
    <property type="match status" value="1"/>
</dbReference>
<dbReference type="STRING" id="252514.A3224_07355"/>
<dbReference type="GeneID" id="76607864"/>
<dbReference type="InterPro" id="IPR038396">
    <property type="entry name" value="SpoIIAA-like_sf"/>
</dbReference>
<dbReference type="AlphaFoldDB" id="A0A143HMC0"/>
<dbReference type="Proteomes" id="UP000076077">
    <property type="component" value="Chromosome"/>
</dbReference>
<keyword evidence="2" id="KW-1185">Reference proteome</keyword>
<protein>
    <submittedName>
        <fullName evidence="1">Uncharacterized protein</fullName>
    </submittedName>
</protein>
<dbReference type="KEGG" id="mthd:A3224_07355"/>
<dbReference type="SUPFAM" id="SSF52091">
    <property type="entry name" value="SpoIIaa-like"/>
    <property type="match status" value="1"/>
</dbReference>